<feature type="transmembrane region" description="Helical" evidence="5">
    <location>
        <begin position="38"/>
        <end position="59"/>
    </location>
</feature>
<feature type="binding site" evidence="5">
    <location>
        <position position="581"/>
    </location>
    <ligand>
        <name>S-methyl-5'-thioadenosine</name>
        <dbReference type="ChEBI" id="CHEBI:17509"/>
    </ligand>
</feature>
<feature type="transmembrane region" description="Helical" evidence="5">
    <location>
        <begin position="387"/>
        <end position="410"/>
    </location>
</feature>
<feature type="transmembrane region" description="Helical" evidence="5">
    <location>
        <begin position="232"/>
        <end position="254"/>
    </location>
</feature>
<keyword evidence="3 5" id="KW-0745">Spermidine biosynthesis</keyword>
<keyword evidence="5" id="KW-1133">Transmembrane helix</keyword>
<feature type="transmembrane region" description="Helical" evidence="5">
    <location>
        <begin position="154"/>
        <end position="174"/>
    </location>
</feature>
<sequence>MNWQRWIFPVFFTSGALALIYQMAWVRALTLEFGSTTLAVATVVAVFLAGLGIGAKLAGDRADHWRRPLGVYALLELGVAFWGLTSLLFIHFLLPLFSGLASSLGGGFWTVSLVRLLLAMVMLLPPTILMGAGLPVLARFYVRMQGEGRRGSGLLYGINTLGAFLGVLLGGLYFLPVHGLVQTIVIVSALNTLLAAVAWVGFRQTEVPETGSASHVSQREGRRVSGEESVMVRLWMPMAIALTAFAALVCQVAWVRVMELVLGASVFAVTIVLGLFLAGLGLGAFAVAALLRHGQLFARAVFIILALLSALAILASTWLFQYLPELYVQLHSAWSIAQVPGRVLQLQFLIAALVVFLPTVFLGGLFPASLQVVIAHNAQTSRHTGRLFAWDTVGSIAGSVTAGFLLIPLLGIDNSLRTAMLLLVLAAGVLALAGRERRLLRAVALPGFLLLMIGTLLMPAWDRALMTSAVYQYSSAYLQHGAENLASHLRGQSEVIYYRDGLTSTVTVLEGRGGDGEWRAIAVNGKIEGSSESDMPSQRLIAHIPLLMRPVTESVAVIGMGTGSTAAAVATHPVKTVDVVEIEAAMVEGARLFHDVNAQVHENERVTLHVTDGRLFLNMHPDRYDLIISQPSNPWMAGASDLFTREAFQRGARALREGGVFAQWVQIYNLSPQNLTLLLRGFSDVFPHVYVFKTLEDSDLLLLGAFEEITMDMAAMRQRLQQPAVARDLQGHYTQTDDVFDVAGRLILGPDDVPLLVGTGEFHSDDRPLIAYRAPFNLFMNTRQVNKQLLANHAGNPLRYLTGLPEGEDERREWLQKLREACETRVGIYELCLHYRPGRSMGNELNSTSPDLP</sequence>
<dbReference type="Gene3D" id="3.40.50.150">
    <property type="entry name" value="Vaccinia Virus protein VP39"/>
    <property type="match status" value="1"/>
</dbReference>
<feature type="transmembrane region" description="Helical" evidence="5">
    <location>
        <begin position="71"/>
        <end position="94"/>
    </location>
</feature>
<evidence type="ECO:0000256" key="1">
    <source>
        <dbReference type="ARBA" id="ARBA00007867"/>
    </source>
</evidence>
<keyword evidence="5" id="KW-1003">Cell membrane</keyword>
<dbReference type="HAMAP" id="MF_00198">
    <property type="entry name" value="Spermidine_synth"/>
    <property type="match status" value="1"/>
</dbReference>
<feature type="transmembrane region" description="Helical" evidence="5">
    <location>
        <begin position="300"/>
        <end position="323"/>
    </location>
</feature>
<feature type="transmembrane region" description="Helical" evidence="5">
    <location>
        <begin position="180"/>
        <end position="202"/>
    </location>
</feature>
<evidence type="ECO:0000313" key="9">
    <source>
        <dbReference type="Proteomes" id="UP001239019"/>
    </source>
</evidence>
<feature type="domain" description="PABS" evidence="7">
    <location>
        <begin position="474"/>
        <end position="716"/>
    </location>
</feature>
<dbReference type="SUPFAM" id="SSF53335">
    <property type="entry name" value="S-adenosyl-L-methionine-dependent methyltransferases"/>
    <property type="match status" value="1"/>
</dbReference>
<comment type="caution">
    <text evidence="5">Lacks the conserved Asp active site.</text>
</comment>
<comment type="catalytic activity">
    <reaction evidence="5">
        <text>S-adenosyl 3-(methylsulfanyl)propylamine + putrescine = S-methyl-5'-thioadenosine + spermidine + H(+)</text>
        <dbReference type="Rhea" id="RHEA:12721"/>
        <dbReference type="ChEBI" id="CHEBI:15378"/>
        <dbReference type="ChEBI" id="CHEBI:17509"/>
        <dbReference type="ChEBI" id="CHEBI:57443"/>
        <dbReference type="ChEBI" id="CHEBI:57834"/>
        <dbReference type="ChEBI" id="CHEBI:326268"/>
        <dbReference type="EC" id="2.5.1.16"/>
    </reaction>
</comment>
<dbReference type="InterPro" id="IPR029063">
    <property type="entry name" value="SAM-dependent_MTases_sf"/>
</dbReference>
<dbReference type="RefSeq" id="WP_306727310.1">
    <property type="nucleotide sequence ID" value="NZ_JAVDDT010000002.1"/>
</dbReference>
<dbReference type="InterPro" id="IPR001045">
    <property type="entry name" value="Spermi_synthase"/>
</dbReference>
<gene>
    <name evidence="5" type="primary">speE</name>
    <name evidence="8" type="ORF">RBH19_02840</name>
</gene>
<evidence type="ECO:0000256" key="2">
    <source>
        <dbReference type="ARBA" id="ARBA00022679"/>
    </source>
</evidence>
<comment type="caution">
    <text evidence="5 6">Lacks conserved residue(s) required for the propagation of feature annotation.</text>
</comment>
<keyword evidence="5" id="KW-0812">Transmembrane</keyword>
<dbReference type="CDD" id="cd02440">
    <property type="entry name" value="AdoMet_MTases"/>
    <property type="match status" value="1"/>
</dbReference>
<dbReference type="NCBIfam" id="NF037959">
    <property type="entry name" value="MFS_SpdSyn"/>
    <property type="match status" value="1"/>
</dbReference>
<dbReference type="PANTHER" id="PTHR11558:SF11">
    <property type="entry name" value="SPERMIDINE SYNTHASE"/>
    <property type="match status" value="1"/>
</dbReference>
<dbReference type="Pfam" id="PF01564">
    <property type="entry name" value="Spermine_synth"/>
    <property type="match status" value="1"/>
</dbReference>
<reference evidence="8 9" key="1">
    <citation type="submission" date="2023-08" db="EMBL/GenBank/DDBJ databases">
        <title>Whole-genome sequencing of halo(alkali)philic microorganisms from hypersaline lakes.</title>
        <authorList>
            <person name="Sorokin D.Y."/>
            <person name="Abbas B."/>
            <person name="Merkel A.Y."/>
        </authorList>
    </citation>
    <scope>NUCLEOTIDE SEQUENCE [LARGE SCALE GENOMIC DNA]</scope>
    <source>
        <strain evidence="8 9">AB-CW4</strain>
    </source>
</reference>
<accession>A0ABU0W463</accession>
<comment type="caution">
    <text evidence="8">The sequence shown here is derived from an EMBL/GenBank/DDBJ whole genome shotgun (WGS) entry which is preliminary data.</text>
</comment>
<evidence type="ECO:0000256" key="6">
    <source>
        <dbReference type="PROSITE-ProRule" id="PRU00354"/>
    </source>
</evidence>
<feature type="transmembrane region" description="Helical" evidence="5">
    <location>
        <begin position="260"/>
        <end position="288"/>
    </location>
</feature>
<feature type="binding site" evidence="5">
    <location>
        <begin position="612"/>
        <end position="613"/>
    </location>
    <ligand>
        <name>S-methyl-5'-thioadenosine</name>
        <dbReference type="ChEBI" id="CHEBI:17509"/>
    </ligand>
</feature>
<comment type="pathway">
    <text evidence="5">Amine and polyamine biosynthesis; spermidine biosynthesis; spermidine from putrescine: step 1/1.</text>
</comment>
<feature type="transmembrane region" description="Helical" evidence="5">
    <location>
        <begin position="416"/>
        <end position="433"/>
    </location>
</feature>
<evidence type="ECO:0000259" key="7">
    <source>
        <dbReference type="PROSITE" id="PS51006"/>
    </source>
</evidence>
<keyword evidence="5" id="KW-0472">Membrane</keyword>
<proteinExistence type="inferred from homology"/>
<feature type="transmembrane region" description="Helical" evidence="5">
    <location>
        <begin position="440"/>
        <end position="461"/>
    </location>
</feature>
<keyword evidence="9" id="KW-1185">Reference proteome</keyword>
<feature type="transmembrane region" description="Helical" evidence="5">
    <location>
        <begin position="114"/>
        <end position="142"/>
    </location>
</feature>
<comment type="similarity">
    <text evidence="1 5">Belongs to the spermidine/spermine synthase family.</text>
</comment>
<name>A0ABU0W463_9GAMM</name>
<dbReference type="PROSITE" id="PS51006">
    <property type="entry name" value="PABS_2"/>
    <property type="match status" value="1"/>
</dbReference>
<protein>
    <recommendedName>
        <fullName evidence="5">Polyamine aminopropyltransferase</fullName>
    </recommendedName>
    <alternativeName>
        <fullName evidence="5">Putrescine aminopropyltransferase</fullName>
        <shortName evidence="5">PAPT</shortName>
    </alternativeName>
    <alternativeName>
        <fullName evidence="5">Spermidine synthase</fullName>
        <shortName evidence="5">SPDS</shortName>
        <shortName evidence="5">SPDSY</shortName>
        <ecNumber evidence="5">2.5.1.16</ecNumber>
    </alternativeName>
</protein>
<evidence type="ECO:0000256" key="3">
    <source>
        <dbReference type="ARBA" id="ARBA00023066"/>
    </source>
</evidence>
<comment type="subcellular location">
    <subcellularLocation>
        <location evidence="5">Cell membrane</location>
        <topology evidence="5">Multi-pass membrane protein</topology>
    </subcellularLocation>
</comment>
<dbReference type="Proteomes" id="UP001239019">
    <property type="component" value="Unassembled WGS sequence"/>
</dbReference>
<dbReference type="PANTHER" id="PTHR11558">
    <property type="entry name" value="SPERMIDINE/SPERMINE SYNTHASE"/>
    <property type="match status" value="1"/>
</dbReference>
<organism evidence="8 9">
    <name type="scientific">Natronospira bacteriovora</name>
    <dbReference type="NCBI Taxonomy" id="3069753"/>
    <lineage>
        <taxon>Bacteria</taxon>
        <taxon>Pseudomonadati</taxon>
        <taxon>Pseudomonadota</taxon>
        <taxon>Gammaproteobacteria</taxon>
        <taxon>Natronospirales</taxon>
        <taxon>Natronospiraceae</taxon>
        <taxon>Natronospira</taxon>
    </lineage>
</organism>
<evidence type="ECO:0000256" key="5">
    <source>
        <dbReference type="HAMAP-Rule" id="MF_00198"/>
    </source>
</evidence>
<dbReference type="EMBL" id="JAVDDT010000002">
    <property type="protein sequence ID" value="MDQ2068810.1"/>
    <property type="molecule type" value="Genomic_DNA"/>
</dbReference>
<evidence type="ECO:0000313" key="8">
    <source>
        <dbReference type="EMBL" id="MDQ2068810.1"/>
    </source>
</evidence>
<dbReference type="EC" id="2.5.1.16" evidence="5"/>
<evidence type="ECO:0000256" key="4">
    <source>
        <dbReference type="ARBA" id="ARBA00023115"/>
    </source>
</evidence>
<keyword evidence="2 5" id="KW-0808">Transferase</keyword>
<comment type="subunit">
    <text evidence="5">Homodimer or homotetramer.</text>
</comment>
<dbReference type="InterPro" id="IPR030374">
    <property type="entry name" value="PABS"/>
</dbReference>
<feature type="transmembrane region" description="Helical" evidence="5">
    <location>
        <begin position="343"/>
        <end position="366"/>
    </location>
</feature>
<comment type="function">
    <text evidence="5">Catalyzes the irreversible transfer of a propylamine group from the amino donor S-adenosylmethioninamine (decarboxy-AdoMet) to putrescine (1,4-diaminobutane) to yield spermidine.</text>
</comment>
<keyword evidence="4 5" id="KW-0620">Polyamine biosynthesis</keyword>